<gene>
    <name evidence="1" type="ORF">MCOO_26550</name>
</gene>
<sequence>MIGSPLVIAEKARARLQAILSGEVDAAASIEEVDLASLPDSVDLVITACEVNPLHGTGTLLLRIFPDQRSIISLRAEDFYDGATDFGCVRLRLPLAQAARPVILAWLKSSLAGVNIRRILCVPYTPAEATLALAAHELLGAPLAVYVMDDKNVCADGITDGLMRELLEKASLRLVIGPEMRDAYEEKYDMPFWVMPPVVADHIVERDAASSAPGIDPRRGVLLGNIWGQRWLDMLRQIFRGAGVTIDWYCNQINPPGLEYDRDELAADGIVQRNPIAEDDLPRVLGEYAFAVVPTDTLDGLSPLAVRAIAELSLPSRMVTMMATSHLPMLVVGSPATCAGGFVERFDLGAIAPYDRAAVLASIEALTTPDRQADVRARAARLSGYFTAAGASEWIWDSLDAGRPITSIYEDLMPRRNVSATVAQS</sequence>
<name>A0A7I7KX32_9MYCO</name>
<dbReference type="RefSeq" id="WP_163776760.1">
    <property type="nucleotide sequence ID" value="NZ_AP022569.1"/>
</dbReference>
<dbReference type="EMBL" id="AP022569">
    <property type="protein sequence ID" value="BBX46640.1"/>
    <property type="molecule type" value="Genomic_DNA"/>
</dbReference>
<evidence type="ECO:0000313" key="1">
    <source>
        <dbReference type="EMBL" id="BBX46640.1"/>
    </source>
</evidence>
<dbReference type="KEGG" id="mcoo:MCOO_26550"/>
<proteinExistence type="predicted"/>
<evidence type="ECO:0008006" key="3">
    <source>
        <dbReference type="Google" id="ProtNLM"/>
    </source>
</evidence>
<evidence type="ECO:0000313" key="2">
    <source>
        <dbReference type="Proteomes" id="UP000465866"/>
    </source>
</evidence>
<keyword evidence="2" id="KW-1185">Reference proteome</keyword>
<reference evidence="1 2" key="1">
    <citation type="journal article" date="2019" name="Emerg. Microbes Infect.">
        <title>Comprehensive subspecies identification of 175 nontuberculous mycobacteria species based on 7547 genomic profiles.</title>
        <authorList>
            <person name="Matsumoto Y."/>
            <person name="Kinjo T."/>
            <person name="Motooka D."/>
            <person name="Nabeya D."/>
            <person name="Jung N."/>
            <person name="Uechi K."/>
            <person name="Horii T."/>
            <person name="Iida T."/>
            <person name="Fujita J."/>
            <person name="Nakamura S."/>
        </authorList>
    </citation>
    <scope>NUCLEOTIDE SEQUENCE [LARGE SCALE GENOMIC DNA]</scope>
    <source>
        <strain evidence="1 2">JCM 12404</strain>
    </source>
</reference>
<accession>A0A7I7KX32</accession>
<dbReference type="AlphaFoldDB" id="A0A7I7KX32"/>
<dbReference type="Proteomes" id="UP000465866">
    <property type="component" value="Chromosome"/>
</dbReference>
<protein>
    <recommendedName>
        <fullName evidence="3">Glycosyl transferase</fullName>
    </recommendedName>
</protein>
<organism evidence="1 2">
    <name type="scientific">Mycobacterium cookii</name>
    <dbReference type="NCBI Taxonomy" id="1775"/>
    <lineage>
        <taxon>Bacteria</taxon>
        <taxon>Bacillati</taxon>
        <taxon>Actinomycetota</taxon>
        <taxon>Actinomycetes</taxon>
        <taxon>Mycobacteriales</taxon>
        <taxon>Mycobacteriaceae</taxon>
        <taxon>Mycobacterium</taxon>
    </lineage>
</organism>